<dbReference type="SUPFAM" id="SSF52777">
    <property type="entry name" value="CoA-dependent acyltransferases"/>
    <property type="match status" value="1"/>
</dbReference>
<dbReference type="OrthoDB" id="619536at2759"/>
<dbReference type="KEGG" id="jcu:105646471"/>
<protein>
    <submittedName>
        <fullName evidence="13">Uncharacterized protein</fullName>
    </submittedName>
</protein>
<dbReference type="Proteomes" id="UP000027138">
    <property type="component" value="Unassembled WGS sequence"/>
</dbReference>
<comment type="pathway">
    <text evidence="3">Glycerolipid metabolism; triacylglycerol biosynthesis.</text>
</comment>
<feature type="domain" description="O-acyltransferase WSD1-like N-terminal" evidence="11">
    <location>
        <begin position="102"/>
        <end position="274"/>
    </location>
</feature>
<evidence type="ECO:0000313" key="13">
    <source>
        <dbReference type="EMBL" id="KDP24675.1"/>
    </source>
</evidence>
<comment type="catalytic activity">
    <reaction evidence="10">
        <text>an acyl-CoA + a 1,2-diacyl-sn-glycerol = a triacyl-sn-glycerol + CoA</text>
        <dbReference type="Rhea" id="RHEA:10868"/>
        <dbReference type="ChEBI" id="CHEBI:17815"/>
        <dbReference type="ChEBI" id="CHEBI:57287"/>
        <dbReference type="ChEBI" id="CHEBI:58342"/>
        <dbReference type="ChEBI" id="CHEBI:64615"/>
        <dbReference type="EC" id="2.3.1.20"/>
    </reaction>
</comment>
<comment type="similarity">
    <text evidence="8">In the N-terminal section; belongs to the long-chain O-acyltransferase family.</text>
</comment>
<evidence type="ECO:0000256" key="8">
    <source>
        <dbReference type="ARBA" id="ARBA00024360"/>
    </source>
</evidence>
<reference evidence="13 14" key="1">
    <citation type="journal article" date="2014" name="PLoS ONE">
        <title>Global Analysis of Gene Expression Profiles in Physic Nut (Jatropha curcas L.) Seedlings Exposed to Salt Stress.</title>
        <authorList>
            <person name="Zhang L."/>
            <person name="Zhang C."/>
            <person name="Wu P."/>
            <person name="Chen Y."/>
            <person name="Li M."/>
            <person name="Jiang H."/>
            <person name="Wu G."/>
        </authorList>
    </citation>
    <scope>NUCLEOTIDE SEQUENCE [LARGE SCALE GENOMIC DNA]</scope>
    <source>
        <strain evidence="14">cv. GZQX0401</strain>
        <tissue evidence="13">Young leaves</tissue>
    </source>
</reference>
<dbReference type="GO" id="GO:0047196">
    <property type="term" value="F:long-chain-alcohol O-fatty-acyltransferase activity"/>
    <property type="evidence" value="ECO:0007669"/>
    <property type="project" value="UniProtKB-EC"/>
</dbReference>
<feature type="domain" description="O-acyltransferase WSD1 C-terminal" evidence="12">
    <location>
        <begin position="343"/>
        <end position="487"/>
    </location>
</feature>
<dbReference type="InterPro" id="IPR004255">
    <property type="entry name" value="O-acyltransferase_WSD1_N"/>
</dbReference>
<dbReference type="PANTHER" id="PTHR31650">
    <property type="entry name" value="O-ACYLTRANSFERASE (WSD1-LIKE) FAMILY PROTEIN"/>
    <property type="match status" value="1"/>
</dbReference>
<organism evidence="13 14">
    <name type="scientific">Jatropha curcas</name>
    <name type="common">Barbados nut</name>
    <dbReference type="NCBI Taxonomy" id="180498"/>
    <lineage>
        <taxon>Eukaryota</taxon>
        <taxon>Viridiplantae</taxon>
        <taxon>Streptophyta</taxon>
        <taxon>Embryophyta</taxon>
        <taxon>Tracheophyta</taxon>
        <taxon>Spermatophyta</taxon>
        <taxon>Magnoliopsida</taxon>
        <taxon>eudicotyledons</taxon>
        <taxon>Gunneridae</taxon>
        <taxon>Pentapetalae</taxon>
        <taxon>rosids</taxon>
        <taxon>fabids</taxon>
        <taxon>Malpighiales</taxon>
        <taxon>Euphorbiaceae</taxon>
        <taxon>Crotonoideae</taxon>
        <taxon>Jatropheae</taxon>
        <taxon>Jatropha</taxon>
    </lineage>
</organism>
<name>A0A067JXF2_JATCU</name>
<dbReference type="Pfam" id="PF06974">
    <property type="entry name" value="WS_DGAT_C"/>
    <property type="match status" value="1"/>
</dbReference>
<dbReference type="GO" id="GO:0019432">
    <property type="term" value="P:triglyceride biosynthetic process"/>
    <property type="evidence" value="ECO:0007669"/>
    <property type="project" value="UniProtKB-UniPathway"/>
</dbReference>
<evidence type="ECO:0000256" key="6">
    <source>
        <dbReference type="ARBA" id="ARBA00022824"/>
    </source>
</evidence>
<evidence type="ECO:0000256" key="3">
    <source>
        <dbReference type="ARBA" id="ARBA00004771"/>
    </source>
</evidence>
<dbReference type="UniPathway" id="UPA00282"/>
<evidence type="ECO:0000256" key="9">
    <source>
        <dbReference type="ARBA" id="ARBA00047604"/>
    </source>
</evidence>
<dbReference type="AlphaFoldDB" id="A0A067JXF2"/>
<keyword evidence="14" id="KW-1185">Reference proteome</keyword>
<evidence type="ECO:0000256" key="10">
    <source>
        <dbReference type="ARBA" id="ARBA00048109"/>
    </source>
</evidence>
<gene>
    <name evidence="13" type="ORF">JCGZ_26453</name>
</gene>
<evidence type="ECO:0000256" key="2">
    <source>
        <dbReference type="ARBA" id="ARBA00004586"/>
    </source>
</evidence>
<evidence type="ECO:0000256" key="7">
    <source>
        <dbReference type="ARBA" id="ARBA00023315"/>
    </source>
</evidence>
<accession>A0A067JXF2</accession>
<dbReference type="GO" id="GO:0005789">
    <property type="term" value="C:endoplasmic reticulum membrane"/>
    <property type="evidence" value="ECO:0007669"/>
    <property type="project" value="UniProtKB-SubCell"/>
</dbReference>
<proteinExistence type="inferred from homology"/>
<comment type="catalytic activity">
    <reaction evidence="9">
        <text>a long chain fatty alcohol + a fatty acyl-CoA = a long-chain alcohol wax ester + CoA</text>
        <dbReference type="Rhea" id="RHEA:38443"/>
        <dbReference type="ChEBI" id="CHEBI:17135"/>
        <dbReference type="ChEBI" id="CHEBI:57287"/>
        <dbReference type="ChEBI" id="CHEBI:77636"/>
        <dbReference type="ChEBI" id="CHEBI:235323"/>
        <dbReference type="EC" id="2.3.1.75"/>
    </reaction>
</comment>
<keyword evidence="5" id="KW-0808">Transferase</keyword>
<evidence type="ECO:0000259" key="12">
    <source>
        <dbReference type="Pfam" id="PF06974"/>
    </source>
</evidence>
<evidence type="ECO:0000256" key="1">
    <source>
        <dbReference type="ARBA" id="ARBA00004162"/>
    </source>
</evidence>
<evidence type="ECO:0000256" key="4">
    <source>
        <dbReference type="ARBA" id="ARBA00005189"/>
    </source>
</evidence>
<dbReference type="InterPro" id="IPR045034">
    <property type="entry name" value="O-acyltransferase_WSD1-like"/>
</dbReference>
<dbReference type="InterPro" id="IPR009721">
    <property type="entry name" value="O-acyltransferase_WSD1_C"/>
</dbReference>
<dbReference type="STRING" id="180498.A0A067JXF2"/>
<dbReference type="PANTHER" id="PTHR31650:SF1">
    <property type="entry name" value="WAX ESTER SYNTHASE_DIACYLGLYCEROL ACYLTRANSFERASE 4-RELATED"/>
    <property type="match status" value="1"/>
</dbReference>
<evidence type="ECO:0000313" key="14">
    <source>
        <dbReference type="Proteomes" id="UP000027138"/>
    </source>
</evidence>
<comment type="subcellular location">
    <subcellularLocation>
        <location evidence="1">Cell membrane</location>
        <topology evidence="1">Single-pass membrane protein</topology>
    </subcellularLocation>
    <subcellularLocation>
        <location evidence="2">Endoplasmic reticulum membrane</location>
    </subcellularLocation>
</comment>
<keyword evidence="7" id="KW-0012">Acyltransferase</keyword>
<dbReference type="Pfam" id="PF03007">
    <property type="entry name" value="WS_DGAT_cat"/>
    <property type="match status" value="1"/>
</dbReference>
<comment type="pathway">
    <text evidence="4">Lipid metabolism.</text>
</comment>
<sequence length="498" mass="55441">MESREAEASRSKEEETLSPAALLFHAPHFNCHIIAVMGCKIPIDPTIVKLGLEHTLIKHPRFSSKLVIKSRKMKWTPTTVNVQDHVIVPNLDNKIESPNQFIEDYISHLTTIPMDSSKPLWELHLLNLKSSYAEAIGIFKIHHSIGDGASLMSLLLACTRKTSDPEALPTIPMQKRASASNSSTASASASASASSNGLQKLFWNIFMILKLVWNTLVDLILFVSTILFLKDTKTPFKGESGVDLKPKRFVYRSVSLDDIKLVKNKMNMTINDVILGITQAGLSRYLNHQFGKNEKDGDRKHKKISLQKSIRLRATVLVNLRPVVGIQTLAELMGKESKGKWGWGNSIGYIMVPFTIALQDDPLDYIRKAKATIDRKKLSLEAIFTFQIAKLVIMTFGHKVAGAIAHRFLSNTTLAFSNVVGPLEDISFYGHPIDFLAPSVYGHPHALTIHFQSYSNKMTIVIAVDPDVISNPHKLCDHLEESLNIIKDVLLDKGHDAA</sequence>
<evidence type="ECO:0000256" key="5">
    <source>
        <dbReference type="ARBA" id="ARBA00022679"/>
    </source>
</evidence>
<dbReference type="SMR" id="A0A067JXF2"/>
<dbReference type="GO" id="GO:0004144">
    <property type="term" value="F:diacylglycerol O-acyltransferase activity"/>
    <property type="evidence" value="ECO:0007669"/>
    <property type="project" value="UniProtKB-EC"/>
</dbReference>
<keyword evidence="6" id="KW-0256">Endoplasmic reticulum</keyword>
<dbReference type="GO" id="GO:0005886">
    <property type="term" value="C:plasma membrane"/>
    <property type="evidence" value="ECO:0007669"/>
    <property type="project" value="UniProtKB-SubCell"/>
</dbReference>
<dbReference type="EMBL" id="KK915092">
    <property type="protein sequence ID" value="KDP24675.1"/>
    <property type="molecule type" value="Genomic_DNA"/>
</dbReference>
<evidence type="ECO:0000259" key="11">
    <source>
        <dbReference type="Pfam" id="PF03007"/>
    </source>
</evidence>